<evidence type="ECO:0000313" key="2">
    <source>
        <dbReference type="Proteomes" id="UP000267267"/>
    </source>
</evidence>
<proteinExistence type="predicted"/>
<name>A0A386KA80_9CAUD</name>
<reference evidence="1 2" key="1">
    <citation type="submission" date="2018-08" db="EMBL/GenBank/DDBJ databases">
        <authorList>
            <person name="Hellinger R.D."/>
            <person name="Sparks H.E."/>
            <person name="Pedulla M.L."/>
            <person name="Garlena R.A."/>
            <person name="Russell D.A."/>
            <person name="Pope W.H."/>
            <person name="Jacobs-Sera D."/>
            <person name="Hatfull G.F."/>
        </authorList>
    </citation>
    <scope>NUCLEOTIDE SEQUENCE [LARGE SCALE GENOMIC DNA]</scope>
</reference>
<evidence type="ECO:0000313" key="1">
    <source>
        <dbReference type="EMBL" id="AYD82298.1"/>
    </source>
</evidence>
<accession>A0A386KA80</accession>
<dbReference type="EMBL" id="MH744425">
    <property type="protein sequence ID" value="AYD82298.1"/>
    <property type="molecule type" value="Genomic_DNA"/>
</dbReference>
<dbReference type="Proteomes" id="UP000267267">
    <property type="component" value="Segment"/>
</dbReference>
<gene>
    <name evidence="1" type="primary">134</name>
    <name evidence="1" type="ORF">SEA_WAMBURGRXPRESS_135</name>
</gene>
<protein>
    <submittedName>
        <fullName evidence="1">Uncharacterized protein</fullName>
    </submittedName>
</protein>
<organism evidence="1 2">
    <name type="scientific">Mycobacterium phage Wamburgrxpress</name>
    <dbReference type="NCBI Taxonomy" id="2315617"/>
    <lineage>
        <taxon>Viruses</taxon>
        <taxon>Duplodnaviria</taxon>
        <taxon>Heunggongvirae</taxon>
        <taxon>Uroviricota</taxon>
        <taxon>Caudoviricetes</taxon>
        <taxon>Vilmaviridae</taxon>
        <taxon>Lclasvirinae</taxon>
        <taxon>Bronvirus</taxon>
        <taxon>Bronvirus joedirt</taxon>
        <taxon>Mycobacterium virus JoeDirt</taxon>
    </lineage>
</organism>
<sequence>MSTTHTAHVASVESLDMWAAHLETVPTVRVQLNGYVAARAKGNVELAARCHETLTNLASEYLAYAEHRDDTMPSADEIAEMLDWAEEASDYRHSDTYAAYDRLARNAGQLLDRAYEHRSTGYALSAIERATRASELAAQLTEFERAEMRNLIGEAQRFIQRVEISAQYAR</sequence>